<dbReference type="InterPro" id="IPR036259">
    <property type="entry name" value="MFS_trans_sf"/>
</dbReference>
<reference evidence="2 3" key="1">
    <citation type="submission" date="2022-12" db="EMBL/GenBank/DDBJ databases">
        <title>Chromosome-level genome of Tegillarca granosa.</title>
        <authorList>
            <person name="Kim J."/>
        </authorList>
    </citation>
    <scope>NUCLEOTIDE SEQUENCE [LARGE SCALE GENOMIC DNA]</scope>
    <source>
        <strain evidence="2">Teg-2019</strain>
        <tissue evidence="2">Adductor muscle</tissue>
    </source>
</reference>
<accession>A0ABQ9FI05</accession>
<evidence type="ECO:0000256" key="1">
    <source>
        <dbReference type="SAM" id="Phobius"/>
    </source>
</evidence>
<keyword evidence="1" id="KW-0472">Membrane</keyword>
<keyword evidence="1" id="KW-1133">Transmembrane helix</keyword>
<feature type="transmembrane region" description="Helical" evidence="1">
    <location>
        <begin position="54"/>
        <end position="76"/>
    </location>
</feature>
<evidence type="ECO:0000313" key="3">
    <source>
        <dbReference type="Proteomes" id="UP001217089"/>
    </source>
</evidence>
<dbReference type="SUPFAM" id="SSF103473">
    <property type="entry name" value="MFS general substrate transporter"/>
    <property type="match status" value="1"/>
</dbReference>
<protein>
    <submittedName>
        <fullName evidence="2">Uncharacterized protein</fullName>
    </submittedName>
</protein>
<sequence length="193" mass="21354">MALTKMLSKNHSALLISIIGISNTVARALAGFLTDVLRSTVALRTIVLTEHLGIDLLTHAFGIVAMFQGVAFSVVPPLAGMLFDFTGAYIYPFVMVGGMYFVAGVICLPLLLSSTRLLSEEVIKIEITEDSSVDVSIVSDDEDTEFTVKLYGVQENYIVFYQTFYIKSEMSLKIFSFGITYQKCSKQMIFVKQ</sequence>
<gene>
    <name evidence="2" type="ORF">KUTeg_006171</name>
</gene>
<feature type="transmembrane region" description="Helical" evidence="1">
    <location>
        <begin position="12"/>
        <end position="33"/>
    </location>
</feature>
<comment type="caution">
    <text evidence="2">The sequence shown here is derived from an EMBL/GenBank/DDBJ whole genome shotgun (WGS) entry which is preliminary data.</text>
</comment>
<keyword evidence="1" id="KW-0812">Transmembrane</keyword>
<dbReference type="Proteomes" id="UP001217089">
    <property type="component" value="Unassembled WGS sequence"/>
</dbReference>
<evidence type="ECO:0000313" key="2">
    <source>
        <dbReference type="EMBL" id="KAJ8316157.1"/>
    </source>
</evidence>
<keyword evidence="3" id="KW-1185">Reference proteome</keyword>
<proteinExistence type="predicted"/>
<dbReference type="EMBL" id="JARBDR010000328">
    <property type="protein sequence ID" value="KAJ8316157.1"/>
    <property type="molecule type" value="Genomic_DNA"/>
</dbReference>
<name>A0ABQ9FI05_TEGGR</name>
<feature type="transmembrane region" description="Helical" evidence="1">
    <location>
        <begin position="88"/>
        <end position="112"/>
    </location>
</feature>
<organism evidence="2 3">
    <name type="scientific">Tegillarca granosa</name>
    <name type="common">Malaysian cockle</name>
    <name type="synonym">Anadara granosa</name>
    <dbReference type="NCBI Taxonomy" id="220873"/>
    <lineage>
        <taxon>Eukaryota</taxon>
        <taxon>Metazoa</taxon>
        <taxon>Spiralia</taxon>
        <taxon>Lophotrochozoa</taxon>
        <taxon>Mollusca</taxon>
        <taxon>Bivalvia</taxon>
        <taxon>Autobranchia</taxon>
        <taxon>Pteriomorphia</taxon>
        <taxon>Arcoida</taxon>
        <taxon>Arcoidea</taxon>
        <taxon>Arcidae</taxon>
        <taxon>Tegillarca</taxon>
    </lineage>
</organism>